<dbReference type="EMBL" id="JBBNAE010000004">
    <property type="protein sequence ID" value="KAK9129941.1"/>
    <property type="molecule type" value="Genomic_DNA"/>
</dbReference>
<dbReference type="Proteomes" id="UP001417504">
    <property type="component" value="Unassembled WGS sequence"/>
</dbReference>
<gene>
    <name evidence="1" type="ORF">Sjap_010428</name>
</gene>
<evidence type="ECO:0000313" key="2">
    <source>
        <dbReference type="Proteomes" id="UP001417504"/>
    </source>
</evidence>
<sequence>MPLTWGLKFQALATEKITLGDPVKVCLDYSGWLILGLDKGVLEKRKSLMYQAIS</sequence>
<comment type="caution">
    <text evidence="1">The sequence shown here is derived from an EMBL/GenBank/DDBJ whole genome shotgun (WGS) entry which is preliminary data.</text>
</comment>
<keyword evidence="2" id="KW-1185">Reference proteome</keyword>
<accession>A0AAP0P746</accession>
<name>A0AAP0P746_9MAGN</name>
<reference evidence="1 2" key="1">
    <citation type="submission" date="2024-01" db="EMBL/GenBank/DDBJ databases">
        <title>Genome assemblies of Stephania.</title>
        <authorList>
            <person name="Yang L."/>
        </authorList>
    </citation>
    <scope>NUCLEOTIDE SEQUENCE [LARGE SCALE GENOMIC DNA]</scope>
    <source>
        <strain evidence="1">QJT</strain>
        <tissue evidence="1">Leaf</tissue>
    </source>
</reference>
<organism evidence="1 2">
    <name type="scientific">Stephania japonica</name>
    <dbReference type="NCBI Taxonomy" id="461633"/>
    <lineage>
        <taxon>Eukaryota</taxon>
        <taxon>Viridiplantae</taxon>
        <taxon>Streptophyta</taxon>
        <taxon>Embryophyta</taxon>
        <taxon>Tracheophyta</taxon>
        <taxon>Spermatophyta</taxon>
        <taxon>Magnoliopsida</taxon>
        <taxon>Ranunculales</taxon>
        <taxon>Menispermaceae</taxon>
        <taxon>Menispermoideae</taxon>
        <taxon>Cissampelideae</taxon>
        <taxon>Stephania</taxon>
    </lineage>
</organism>
<evidence type="ECO:0000313" key="1">
    <source>
        <dbReference type="EMBL" id="KAK9129941.1"/>
    </source>
</evidence>
<protein>
    <submittedName>
        <fullName evidence="1">Uncharacterized protein</fullName>
    </submittedName>
</protein>
<dbReference type="AlphaFoldDB" id="A0AAP0P746"/>
<proteinExistence type="predicted"/>